<feature type="domain" description="PfEMP1 CIDRalpha1" evidence="5">
    <location>
        <begin position="313"/>
        <end position="366"/>
    </location>
</feature>
<dbReference type="SUPFAM" id="SSF140924">
    <property type="entry name" value="Duffy binding domain-like"/>
    <property type="match status" value="6"/>
</dbReference>
<dbReference type="InterPro" id="IPR004258">
    <property type="entry name" value="DBL"/>
</dbReference>
<dbReference type="VEuPathDB" id="PlasmoDB:PfSN01_000020900"/>
<feature type="non-terminal residue" evidence="7">
    <location>
        <position position="2190"/>
    </location>
</feature>
<evidence type="ECO:0000259" key="5">
    <source>
        <dbReference type="Pfam" id="PF21807"/>
    </source>
</evidence>
<feature type="compositionally biased region" description="Gly residues" evidence="1">
    <location>
        <begin position="1558"/>
        <end position="1567"/>
    </location>
</feature>
<evidence type="ECO:0000313" key="7">
    <source>
        <dbReference type="EMBL" id="AFJ66670.2"/>
    </source>
</evidence>
<dbReference type="VEuPathDB" id="PlasmoDB:PfNF135_000040600"/>
<feature type="domain" description="Duffy-binding-like" evidence="2">
    <location>
        <begin position="382"/>
        <end position="524"/>
    </location>
</feature>
<dbReference type="FunFam" id="1.20.58.1930:FF:000002">
    <property type="entry name" value="Erythrocyte membrane protein 1, PfEMP1"/>
    <property type="match status" value="1"/>
</dbReference>
<feature type="compositionally biased region" description="Basic and acidic residues" evidence="1">
    <location>
        <begin position="1340"/>
        <end position="1361"/>
    </location>
</feature>
<dbReference type="Pfam" id="PF03011">
    <property type="entry name" value="PFEMP"/>
    <property type="match status" value="2"/>
</dbReference>
<dbReference type="GO" id="GO:0016020">
    <property type="term" value="C:membrane"/>
    <property type="evidence" value="ECO:0007669"/>
    <property type="project" value="InterPro"/>
</dbReference>
<feature type="domain" description="Duffy-antigen binding" evidence="3">
    <location>
        <begin position="642"/>
        <end position="816"/>
    </location>
</feature>
<evidence type="ECO:0000256" key="1">
    <source>
        <dbReference type="SAM" id="MobiDB-lite"/>
    </source>
</evidence>
<evidence type="ECO:0000259" key="6">
    <source>
        <dbReference type="Pfam" id="PF22672"/>
    </source>
</evidence>
<feature type="domain" description="Duffy-antigen binding" evidence="3">
    <location>
        <begin position="1040"/>
        <end position="1219"/>
    </location>
</feature>
<feature type="domain" description="Duffy-binding-like" evidence="2">
    <location>
        <begin position="2042"/>
        <end position="2183"/>
    </location>
</feature>
<feature type="domain" description="Duffy-binding-like" evidence="6">
    <location>
        <begin position="1783"/>
        <end position="1931"/>
    </location>
</feature>
<feature type="compositionally biased region" description="Basic and acidic residues" evidence="1">
    <location>
        <begin position="1488"/>
        <end position="1513"/>
    </location>
</feature>
<dbReference type="InterPro" id="IPR054595">
    <property type="entry name" value="DBL_C"/>
</dbReference>
<dbReference type="VEuPathDB" id="PlasmoDB:PfKH01_000005000"/>
<dbReference type="Gene3D" id="1.20.1310.20">
    <property type="entry name" value="Duffy-antigen binding domain"/>
    <property type="match status" value="4"/>
</dbReference>
<dbReference type="GO" id="GO:0046789">
    <property type="term" value="F:host cell surface receptor binding"/>
    <property type="evidence" value="ECO:0007669"/>
    <property type="project" value="InterPro"/>
</dbReference>
<dbReference type="EMBL" id="JQ691640">
    <property type="protein sequence ID" value="AFJ66670.2"/>
    <property type="molecule type" value="Genomic_DNA"/>
</dbReference>
<feature type="domain" description="Duffy-antigen binding" evidence="3">
    <location>
        <begin position="1576"/>
        <end position="1778"/>
    </location>
</feature>
<sequence>DIVRGKDLHLRHEPGIQHLEKRLESMFEKIQKNNNNKLSNLSTKEVREYWWALNRVQVWKAITCKAKEGDIYSKTANGNTTLWNDNCGHHVNQDVPTNLDYVPQFLRWFEEWAEDFCRKKNKKLKDVKKYCRGDEGKGEVKYCSQNGFDCTRLIQNKDSCSRDSKCTTCSNKCISYDLWLRNRRDEFKMQKGKYENEIKTKPSNTVISNSNINNEYHKTFYQNFGKNNHKTANYFLQLLNNGMYCKGGLPGEKDINFNETGDKDAFDRSKYCQPCPDCVVKCEGGKCEEEKKSDGKCMKEQIYTRPKDVTPKKIKVLFSGDNQEDITEKLSSFCKNPESENNTEYQTWQCYYKKRDHNNCEMKGSSYKEKHDPNIIISDECFHLWVKNLLIDTIKWETKLKKCINNTNVTDCDNECNNNCECFDKWIDTKKKEWEEVRKVYKDQETILGVYFKNLNNIFDSYFFEVMIALDQDEKGKWDQFRKDLEKKFKSPKKNTDTENSQDAIEFLLDHLKDNATICKDNNSLEPCTSPPNPTPNPCGKKNNGGKLVRVKRLAEMMQRYARKQLEKGAGETKLKGDASKGEYKRGGTGDHFKNLCSITKIDSNDIRSNGEPCQGKNKERFKIGTQWSFKDDNKKNTHPEAYMPPRREHMCTSNLEKIDVKSVIKNGNAIHSLLGDVLLAAKYEAEKIKELYQQNNSKNDLNDSNDQATICRAMKYSFSDIGDIIRGKDMWVQNYGENTTQGNLKDIFGTIKNKNPEIQGKYKHIDDEKHTQLRSDWWEANRHQVWRAMKCAIEKDKNLKCNGIPIEDYIPQRLRWMTEWAEWYCKEQSLLYGELVTKCAGCISKGGQCTQKDNDCEPCKAACAKYTENIKKWEPQWKKIKKKYKILYDKATKHAVNTSNDPKDEKDVVDFLKHLVPRKSKNTPGVATTAPITLYSSAAGYIHHELGRTVGCMKQDVFCLVRNNYAFKEPPDGYGEACTCKERDAPSPKLPKEEKKDACDIVHEILNGEDGKNKIDGCNPKNYKGWKCKASDVNSDHVGACMPPRRQKLCVSGLTKPYRIEAIEHIRTEFIKSAAIETYFAWLKYKEINTGADNELQTGNIPEGFIRQMYYTFGDYRDIFFGTDISKHSHISRVSSSVKHILKKESKEREELEEWWNKHGKDIWEGMLCALSYDTKERSFKEDVRRKLTTTYTYSTVKFSEPSGATLPTFAQTPQFLRWMTEWGEDFCNQRKGQLKKLEQGCSGYKCENSDEDKKQTCKTACEQYQNWLSKWKEQYKKQSKKYFDDRKRQRFQSTTANDEVTASQYAYEYLKKALPKICPDDYCKCMDGESNNTILTKHNETHDAHMPKSLDDEPEEVKGRCTCQKAPQPPAQENPSDEHSHSEEEDDDDDDDDDDDEDDGDEDGEEDNTVDGEDGPEETEEDEDHGGDDDVEGAEEEGAGDEDEVDVQEDGEDEEEEEEQVDTTDETETTEKEVEEEEKEDSIQDTDGKGETPKDTTDQQLPEVKKEEGKPPCEIVNTLFEKRGSLNEACTQKYGKNAPSSWKCIPTNTNDVATGEGSGENGGAGRSRRDTTGGLCIPPRRRRLYIHKVDDNVKDDASLRDWFVKSAAVETFFAWHRYKEEKKREEKERKERQDDLYTLSSDHSDAEQKKLNDGTIPEEFLRQMFYTFADYKDIFFGKDVGNDKDVGKDNDTRSISENITKILNGASKAPSGETNNQRETWWKEYGKDIWQGMICGLSHHIMNEDKETVHTELSNNYQYSTVSSILEDVLTVPQFFRWFNEWGEEFCRKQKDKLAQLKKDCRLENDSRHCNGDGYECDLKNLTENKIFKTLLCPSCEEDCTNYKEWIENKKNEFNKQKQKHQNEYNHDGIRGHEGNANNNKTLYDKLKKAYKEDNRFFEFFNNGQICKNIDENIQINYNDPDKTFSHSQYCKSCPILDILCKDKKCNSVNDVICKNIKGFPNTGTNKNNDTFVIDIFVNDNKKRDDVSNVLGDECKDCELFKGLRKQKWECKYICNLDVCELQNSEKDIDDEKHIPMEVFIKRWLQYFLKDYSKIKKNIKPCINNEKNILCMKDCKNFCKCAEQWITKKKNEWQQIKERYLKQYKSENEDVSYHLKSYLLQNPFTKYVKNALNKNETLEQLQESDGCHNSGKYYKTPCEKKDVITIFIDRLTEKIELYNKQPHEETQE</sequence>
<feature type="region of interest" description="Disordered" evidence="1">
    <location>
        <begin position="1554"/>
        <end position="1576"/>
    </location>
</feature>
<protein>
    <submittedName>
        <fullName evidence="7">EMP1</fullName>
    </submittedName>
</protein>
<feature type="domain" description="Duffy-binding-like" evidence="6">
    <location>
        <begin position="1223"/>
        <end position="1345"/>
    </location>
</feature>
<evidence type="ECO:0000259" key="3">
    <source>
        <dbReference type="Pfam" id="PF05424"/>
    </source>
</evidence>
<feature type="domain" description="Cysteine-rich interdomain region 1 gamma" evidence="4">
    <location>
        <begin position="1974"/>
        <end position="2026"/>
    </location>
</feature>
<dbReference type="Pfam" id="PF22672">
    <property type="entry name" value="DBL_C"/>
    <property type="match status" value="3"/>
</dbReference>
<dbReference type="VEuPathDB" id="PlasmoDB:PfHB3_100044500"/>
<feature type="compositionally biased region" description="Acidic residues" evidence="1">
    <location>
        <begin position="1385"/>
        <end position="1486"/>
    </location>
</feature>
<feature type="compositionally biased region" description="Basic and acidic residues" evidence="1">
    <location>
        <begin position="1625"/>
        <end position="1637"/>
    </location>
</feature>
<dbReference type="VEuPathDB" id="PlasmoDB:PfKH01_050005600"/>
<dbReference type="Gene3D" id="1.20.58.830">
    <property type="match status" value="4"/>
</dbReference>
<dbReference type="VEuPathDB" id="PlasmoDB:PfHB3_130080100"/>
<dbReference type="InterPro" id="IPR049158">
    <property type="entry name" value="PfEMP1_CIDRalpha1_dom"/>
</dbReference>
<gene>
    <name evidence="7" type="primary">var</name>
</gene>
<dbReference type="VEuPathDB" id="PlasmoDB:PfGB4_110006900"/>
<dbReference type="Gene3D" id="1.20.58.1930">
    <property type="match status" value="2"/>
</dbReference>
<feature type="domain" description="Duffy-antigen binding" evidence="3">
    <location>
        <begin position="1"/>
        <end position="107"/>
    </location>
</feature>
<dbReference type="InterPro" id="IPR042202">
    <property type="entry name" value="Duffy-ag-bd_sf"/>
</dbReference>
<reference evidence="7" key="1">
    <citation type="journal article" date="2012" name="Proc. Natl. Acad. Sci. U.S.A.">
        <title>Plasmodium falciparum erythrocyte membrane protein 1 domain cassettes 8 and 13 are associated with severe malaria in children.</title>
        <authorList>
            <person name="Lavstsen T."/>
            <person name="Turner L."/>
            <person name="Saguti F."/>
            <person name="Magistrado P."/>
            <person name="Rask T.S."/>
            <person name="Jespersen J.S."/>
            <person name="Wang C.W."/>
            <person name="Berger S.S."/>
            <person name="Baraka V."/>
            <person name="Marquard A.M."/>
            <person name="Seguin-Orlando A."/>
            <person name="Willerslev E."/>
            <person name="Gilbert M.T."/>
            <person name="Lusingu J."/>
            <person name="Theander T.G."/>
        </authorList>
    </citation>
    <scope>NUCLEOTIDE SEQUENCE</scope>
    <source>
        <strain evidence="7">BT1965</strain>
    </source>
</reference>
<dbReference type="VEuPathDB" id="PlasmoDB:PfGN01_100005900"/>
<evidence type="ECO:0000259" key="4">
    <source>
        <dbReference type="Pfam" id="PF18562"/>
    </source>
</evidence>
<dbReference type="VEuPathDB" id="PlasmoDB:PfTG01_080005200"/>
<reference evidence="7" key="2">
    <citation type="submission" date="2016-05" db="EMBL/GenBank/DDBJ databases">
        <authorList>
            <person name="Lavstsen T."/>
            <person name="Jespersen J.S."/>
        </authorList>
    </citation>
    <scope>NUCLEOTIDE SEQUENCE</scope>
    <source>
        <strain evidence="7">BT1965</strain>
    </source>
</reference>
<dbReference type="VEuPathDB" id="PlasmoDB:PfTG01_140005300"/>
<dbReference type="InterPro" id="IPR041480">
    <property type="entry name" value="CIDR1_gamma"/>
</dbReference>
<dbReference type="Pfam" id="PF18562">
    <property type="entry name" value="CIDR1_gamma"/>
    <property type="match status" value="1"/>
</dbReference>
<proteinExistence type="predicted"/>
<dbReference type="InterPro" id="IPR008602">
    <property type="entry name" value="Duffy-antigen-binding"/>
</dbReference>
<organism evidence="7">
    <name type="scientific">Plasmodium falciparum</name>
    <name type="common">malaria parasite P. falciparum</name>
    <dbReference type="NCBI Taxonomy" id="5833"/>
    <lineage>
        <taxon>Eukaryota</taxon>
        <taxon>Sar</taxon>
        <taxon>Alveolata</taxon>
        <taxon>Apicomplexa</taxon>
        <taxon>Aconoidasida</taxon>
        <taxon>Haemosporida</taxon>
        <taxon>Plasmodiidae</taxon>
        <taxon>Plasmodium</taxon>
        <taxon>Plasmodium (Laverania)</taxon>
    </lineage>
</organism>
<dbReference type="Pfam" id="PF21807">
    <property type="entry name" value="PfEMP1_CIDRalpha1_dom"/>
    <property type="match status" value="1"/>
</dbReference>
<dbReference type="Pfam" id="PF05424">
    <property type="entry name" value="Duffy_binding"/>
    <property type="match status" value="4"/>
</dbReference>
<accession>I2CIX0</accession>
<evidence type="ECO:0000259" key="2">
    <source>
        <dbReference type="Pfam" id="PF03011"/>
    </source>
</evidence>
<feature type="non-terminal residue" evidence="7">
    <location>
        <position position="1"/>
    </location>
</feature>
<feature type="region of interest" description="Disordered" evidence="1">
    <location>
        <begin position="1625"/>
        <end position="1652"/>
    </location>
</feature>
<feature type="region of interest" description="Disordered" evidence="1">
    <location>
        <begin position="1340"/>
        <end position="1514"/>
    </location>
</feature>
<dbReference type="VEuPathDB" id="PlasmoDB:PfNF135_040005200"/>
<name>I2CIX0_PLAFA</name>
<feature type="domain" description="Duffy-binding-like" evidence="6">
    <location>
        <begin position="111"/>
        <end position="269"/>
    </location>
</feature>